<evidence type="ECO:0000259" key="2">
    <source>
        <dbReference type="PROSITE" id="PS50802"/>
    </source>
</evidence>
<dbReference type="PROSITE" id="PS50802">
    <property type="entry name" value="OTU"/>
    <property type="match status" value="1"/>
</dbReference>
<dbReference type="InterPro" id="IPR038765">
    <property type="entry name" value="Papain-like_cys_pep_sf"/>
</dbReference>
<feature type="region of interest" description="Disordered" evidence="1">
    <location>
        <begin position="1"/>
        <end position="24"/>
    </location>
</feature>
<dbReference type="InterPro" id="IPR050704">
    <property type="entry name" value="Peptidase_C85-like"/>
</dbReference>
<feature type="compositionally biased region" description="Basic and acidic residues" evidence="1">
    <location>
        <begin position="596"/>
        <end position="612"/>
    </location>
</feature>
<dbReference type="EMBL" id="CALNXK010000007">
    <property type="protein sequence ID" value="CAH3038965.1"/>
    <property type="molecule type" value="Genomic_DNA"/>
</dbReference>
<dbReference type="Proteomes" id="UP001159405">
    <property type="component" value="Unassembled WGS sequence"/>
</dbReference>
<dbReference type="PANTHER" id="PTHR12419">
    <property type="entry name" value="OTU DOMAIN CONTAINING PROTEIN"/>
    <property type="match status" value="1"/>
</dbReference>
<sequence length="1215" mass="136289">MPSSNIKRKKKPVPNSAPSSSAGSFTETAMDEFLARKDLFRKPIAKDGSCLFRAVSEQVYNCQARHLQVRKDCIDFMRRNKDKFEAFLEGPFDHHLFRLQNPKEWAGQVEISALSLMYKKDFVVYQDVNAEPTKVTDNDFKDKILLCYSNGNHYDAVYSVQFQKDAAMCQSLMYEILYQRVFSELDRRENSFKQNLTPDTNNVSTTFYQNGFGEDDGAFKDDGEDNTGWTEVKSRSSKAKSARQNRTFEEESKEESVKPNLDQKHGWQAKRSLDSELYRNVELEVWEDSKNGQEREDRFYAASIQYQPGDKCFAWLGQQDVADKVYEAIVVFSLPIQKSIEVRIPELQNKSFVIPLENLKPTANQQELNYKELSGYYKKSEATGGPPNNEGLRDEGKRGRRRNMSGRPPPRGGSNFKGDEQSDDTSSRKGFQDDSFPRQRPGAGSRDKFSRGRGRGRYQRGRDERGLVQKEADEEAKLQEAEQAKLAELQDKDPAAFPALPTQQAEEKPPSTEAGPDQTPAEFWSRLKNAQGKPLPSMPKELDQSGTTESKPASTPASPTNQQPDSAKLEDEKNDERPQASEPRSLAASHNGEVPNKLEEEAEKGKKVEIKSVEPNSHQAALQSSKPERRESPKQEKELANEIDQQRTDLTTVDVKSTPPKPVVKEGAHVDAEPESKTAWSNESVKMEEPNATAKETEEDIKKTEEVSSMKPNVRGVIRMANLTSTKPAQQATETETPPHCQEDDIKQVRKEETSSLKSALAGESSASSSPEKKTVKFADDPPSEAGEIKVLLNTGKDLKRLSRSKLKQAFLIDSDAELFLYLIQFSVVMKPAPGSDYSQQDSSPVSILTNDKPNKNSSEDEVTTSIRSSFSREKNTKPVVPSPPASDTNQSAEGADSASSVYPTISQHQSVTYQLPPLPVMYTPLPNMTSHPRMPQGISIESDGSDLPEDPNTLRYFYNLGFQYHVHMSQQWANQQMMFYPSIYPVPSQDHMPPHPAVSVGQQLTPAVPQMMYQPQQMQAYHPSQVQQVVTENTSFSERNSLERTSPGQASQQQQQQHQQQQGIPLHQGPPFIHNQHHTNWRPRSMTGYQGKQSHVNAQFQNQQTPRGPMQHGGGNNKYKKKYKHRNDQFPYGAQSHNAQNQGTMMHNTHGYSNPSQTAGSSNPFYLPGGDHGAGKGSGDYFHSSQQYGNFHSNASSGMTQAPHTAPNTRAQFP</sequence>
<feature type="compositionally biased region" description="Polar residues" evidence="1">
    <location>
        <begin position="722"/>
        <end position="736"/>
    </location>
</feature>
<name>A0ABN8N1H7_9CNID</name>
<protein>
    <recommendedName>
        <fullName evidence="2">OTU domain-containing protein</fullName>
    </recommendedName>
</protein>
<organism evidence="3 4">
    <name type="scientific">Porites lobata</name>
    <dbReference type="NCBI Taxonomy" id="104759"/>
    <lineage>
        <taxon>Eukaryota</taxon>
        <taxon>Metazoa</taxon>
        <taxon>Cnidaria</taxon>
        <taxon>Anthozoa</taxon>
        <taxon>Hexacorallia</taxon>
        <taxon>Scleractinia</taxon>
        <taxon>Fungiina</taxon>
        <taxon>Poritidae</taxon>
        <taxon>Porites</taxon>
    </lineage>
</organism>
<feature type="domain" description="OTU" evidence="2">
    <location>
        <begin position="39"/>
        <end position="160"/>
    </location>
</feature>
<feature type="compositionally biased region" description="Low complexity" evidence="1">
    <location>
        <begin position="1053"/>
        <end position="1063"/>
    </location>
</feature>
<accession>A0ABN8N1H7</accession>
<feature type="compositionally biased region" description="Basic and acidic residues" evidence="1">
    <location>
        <begin position="567"/>
        <end position="579"/>
    </location>
</feature>
<proteinExistence type="predicted"/>
<feature type="compositionally biased region" description="Basic residues" evidence="1">
    <location>
        <begin position="1"/>
        <end position="12"/>
    </location>
</feature>
<keyword evidence="4" id="KW-1185">Reference proteome</keyword>
<feature type="compositionally biased region" description="Basic and acidic residues" evidence="1">
    <location>
        <begin position="417"/>
        <end position="437"/>
    </location>
</feature>
<feature type="compositionally biased region" description="Polar residues" evidence="1">
    <location>
        <begin position="1023"/>
        <end position="1052"/>
    </location>
</feature>
<feature type="compositionally biased region" description="Polar residues" evidence="1">
    <location>
        <begin position="886"/>
        <end position="902"/>
    </location>
</feature>
<feature type="compositionally biased region" description="Basic and acidic residues" evidence="1">
    <location>
        <begin position="663"/>
        <end position="676"/>
    </location>
</feature>
<evidence type="ECO:0000313" key="3">
    <source>
        <dbReference type="EMBL" id="CAH3038965.1"/>
    </source>
</evidence>
<feature type="compositionally biased region" description="Basic and acidic residues" evidence="1">
    <location>
        <begin position="771"/>
        <end position="780"/>
    </location>
</feature>
<dbReference type="InterPro" id="IPR003323">
    <property type="entry name" value="OTU_dom"/>
</dbReference>
<feature type="compositionally biased region" description="Polar residues" evidence="1">
    <location>
        <begin position="1184"/>
        <end position="1215"/>
    </location>
</feature>
<feature type="compositionally biased region" description="Polar residues" evidence="1">
    <location>
        <begin position="837"/>
        <end position="852"/>
    </location>
</feature>
<dbReference type="SUPFAM" id="SSF54001">
    <property type="entry name" value="Cysteine proteinases"/>
    <property type="match status" value="1"/>
</dbReference>
<dbReference type="Pfam" id="PF02338">
    <property type="entry name" value="OTU"/>
    <property type="match status" value="1"/>
</dbReference>
<comment type="caution">
    <text evidence="3">The sequence shown here is derived from an EMBL/GenBank/DDBJ whole genome shotgun (WGS) entry which is preliminary data.</text>
</comment>
<feature type="region of interest" description="Disordered" evidence="1">
    <location>
        <begin position="378"/>
        <end position="786"/>
    </location>
</feature>
<feature type="compositionally biased region" description="Polar residues" evidence="1">
    <location>
        <begin position="614"/>
        <end position="625"/>
    </location>
</feature>
<evidence type="ECO:0000313" key="4">
    <source>
        <dbReference type="Proteomes" id="UP001159405"/>
    </source>
</evidence>
<dbReference type="PANTHER" id="PTHR12419:SF115">
    <property type="entry name" value="PROTEIN OVARIAN TUMOR LOCUS-RELATED"/>
    <property type="match status" value="1"/>
</dbReference>
<feature type="region of interest" description="Disordered" evidence="1">
    <location>
        <begin position="1019"/>
        <end position="1090"/>
    </location>
</feature>
<gene>
    <name evidence="3" type="ORF">PLOB_00043060</name>
</gene>
<dbReference type="Gene3D" id="3.90.70.80">
    <property type="match status" value="1"/>
</dbReference>
<evidence type="ECO:0000256" key="1">
    <source>
        <dbReference type="SAM" id="MobiDB-lite"/>
    </source>
</evidence>
<feature type="region of interest" description="Disordered" evidence="1">
    <location>
        <begin position="1171"/>
        <end position="1215"/>
    </location>
</feature>
<dbReference type="CDD" id="cd22794">
    <property type="entry name" value="OTU_OTUD4"/>
    <property type="match status" value="1"/>
</dbReference>
<feature type="compositionally biased region" description="Basic and acidic residues" evidence="1">
    <location>
        <begin position="626"/>
        <end position="647"/>
    </location>
</feature>
<reference evidence="3 4" key="1">
    <citation type="submission" date="2022-05" db="EMBL/GenBank/DDBJ databases">
        <authorList>
            <consortium name="Genoscope - CEA"/>
            <person name="William W."/>
        </authorList>
    </citation>
    <scope>NUCLEOTIDE SEQUENCE [LARGE SCALE GENOMIC DNA]</scope>
</reference>
<feature type="region of interest" description="Disordered" evidence="1">
    <location>
        <begin position="215"/>
        <end position="262"/>
    </location>
</feature>
<feature type="compositionally biased region" description="Basic and acidic residues" evidence="1">
    <location>
        <begin position="460"/>
        <end position="494"/>
    </location>
</feature>
<feature type="compositionally biased region" description="Polar residues" evidence="1">
    <location>
        <begin position="544"/>
        <end position="565"/>
    </location>
</feature>
<feature type="compositionally biased region" description="Basic and acidic residues" evidence="1">
    <location>
        <begin position="741"/>
        <end position="755"/>
    </location>
</feature>
<feature type="compositionally biased region" description="Low complexity" evidence="1">
    <location>
        <begin position="756"/>
        <end position="770"/>
    </location>
</feature>
<feature type="compositionally biased region" description="Basic and acidic residues" evidence="1">
    <location>
        <begin position="246"/>
        <end position="262"/>
    </location>
</feature>
<feature type="region of interest" description="Disordered" evidence="1">
    <location>
        <begin position="834"/>
        <end position="902"/>
    </location>
</feature>